<evidence type="ECO:0000256" key="1">
    <source>
        <dbReference type="SAM" id="SignalP"/>
    </source>
</evidence>
<keyword evidence="1" id="KW-0732">Signal</keyword>
<dbReference type="EMBL" id="UYJE01001122">
    <property type="protein sequence ID" value="VDH99287.1"/>
    <property type="molecule type" value="Genomic_DNA"/>
</dbReference>
<name>A0A8B6C3B7_MYTGA</name>
<evidence type="ECO:0000313" key="2">
    <source>
        <dbReference type="EMBL" id="VDH99287.1"/>
    </source>
</evidence>
<feature type="signal peptide" evidence="1">
    <location>
        <begin position="1"/>
        <end position="18"/>
    </location>
</feature>
<gene>
    <name evidence="2" type="ORF">MGAL_10B030406</name>
</gene>
<dbReference type="GO" id="GO:0005615">
    <property type="term" value="C:extracellular space"/>
    <property type="evidence" value="ECO:0007669"/>
    <property type="project" value="TreeGrafter"/>
</dbReference>
<proteinExistence type="predicted"/>
<sequence length="353" mass="39946">MILWLIYFLCFKVDLVTTEEKRLLLNDPDVMNNRLNRMESVVAILNATVKQLTSQNHQLILTNQQQDIIIQQQQTSIQQQEQTIILLQSSFNSIKRYAAGGNYGETGSAAEYVCLPPDPNYVKTSGSDYGHMYGAEFYGNFFASNAHAQDVPCASCRTTLSTSVIMIPGKNTCYNGWREEYHGYLSSGANYHAAASAYVCVDINPEYIIGGVNKHLEEDGTVDTEDLSNILDSETKQEILTKLDEDKLQELDDGDIETEIVEADEYAFNLEGKIRQIKKFILVKTTALNTHAESFTPRIETTQPVHTINSSYTEHQNNSNYCLSDYRPSFILGLICDSRAYELNLKQRPKIHY</sequence>
<protein>
    <recommendedName>
        <fullName evidence="4">Apextrin C-terminal domain-containing protein</fullName>
    </recommendedName>
</protein>
<dbReference type="AlphaFoldDB" id="A0A8B6C3B7"/>
<evidence type="ECO:0008006" key="4">
    <source>
        <dbReference type="Google" id="ProtNLM"/>
    </source>
</evidence>
<dbReference type="PANTHER" id="PTHR24024">
    <property type="entry name" value="PULMONARY SURFACTANT-ASSOCIATED PROTEIN A"/>
    <property type="match status" value="1"/>
</dbReference>
<comment type="caution">
    <text evidence="2">The sequence shown here is derived from an EMBL/GenBank/DDBJ whole genome shotgun (WGS) entry which is preliminary data.</text>
</comment>
<dbReference type="PANTHER" id="PTHR24024:SF18">
    <property type="entry name" value="SHORT-CHAIN COLLAGEN C4-LIKE"/>
    <property type="match status" value="1"/>
</dbReference>
<dbReference type="InterPro" id="IPR051077">
    <property type="entry name" value="Ca-dependent_lectin"/>
</dbReference>
<keyword evidence="3" id="KW-1185">Reference proteome</keyword>
<organism evidence="2 3">
    <name type="scientific">Mytilus galloprovincialis</name>
    <name type="common">Mediterranean mussel</name>
    <dbReference type="NCBI Taxonomy" id="29158"/>
    <lineage>
        <taxon>Eukaryota</taxon>
        <taxon>Metazoa</taxon>
        <taxon>Spiralia</taxon>
        <taxon>Lophotrochozoa</taxon>
        <taxon>Mollusca</taxon>
        <taxon>Bivalvia</taxon>
        <taxon>Autobranchia</taxon>
        <taxon>Pteriomorphia</taxon>
        <taxon>Mytilida</taxon>
        <taxon>Mytiloidea</taxon>
        <taxon>Mytilidae</taxon>
        <taxon>Mytilinae</taxon>
        <taxon>Mytilus</taxon>
    </lineage>
</organism>
<accession>A0A8B6C3B7</accession>
<reference evidence="2" key="1">
    <citation type="submission" date="2018-11" db="EMBL/GenBank/DDBJ databases">
        <authorList>
            <person name="Alioto T."/>
            <person name="Alioto T."/>
        </authorList>
    </citation>
    <scope>NUCLEOTIDE SEQUENCE</scope>
</reference>
<evidence type="ECO:0000313" key="3">
    <source>
        <dbReference type="Proteomes" id="UP000596742"/>
    </source>
</evidence>
<feature type="chain" id="PRO_5032567383" description="Apextrin C-terminal domain-containing protein" evidence="1">
    <location>
        <begin position="19"/>
        <end position="353"/>
    </location>
</feature>
<dbReference type="OrthoDB" id="6122741at2759"/>
<dbReference type="Proteomes" id="UP000596742">
    <property type="component" value="Unassembled WGS sequence"/>
</dbReference>